<gene>
    <name evidence="14" type="ORF">Cgig2_012839</name>
</gene>
<evidence type="ECO:0000313" key="15">
    <source>
        <dbReference type="Proteomes" id="UP001153076"/>
    </source>
</evidence>
<dbReference type="FunFam" id="3.30.70.1730:FF:000007">
    <property type="entry name" value="50S ribosomal protein L10"/>
    <property type="match status" value="1"/>
</dbReference>
<organism evidence="14 15">
    <name type="scientific">Carnegiea gigantea</name>
    <dbReference type="NCBI Taxonomy" id="171969"/>
    <lineage>
        <taxon>Eukaryota</taxon>
        <taxon>Viridiplantae</taxon>
        <taxon>Streptophyta</taxon>
        <taxon>Embryophyta</taxon>
        <taxon>Tracheophyta</taxon>
        <taxon>Spermatophyta</taxon>
        <taxon>Magnoliopsida</taxon>
        <taxon>eudicotyledons</taxon>
        <taxon>Gunneridae</taxon>
        <taxon>Pentapetalae</taxon>
        <taxon>Caryophyllales</taxon>
        <taxon>Cactineae</taxon>
        <taxon>Cactaceae</taxon>
        <taxon>Cactoideae</taxon>
        <taxon>Echinocereeae</taxon>
        <taxon>Carnegiea</taxon>
    </lineage>
</organism>
<dbReference type="Gene3D" id="3.30.70.1730">
    <property type="match status" value="1"/>
</dbReference>
<accession>A0A9Q1QEM6</accession>
<dbReference type="Gene3D" id="6.10.250.290">
    <property type="match status" value="1"/>
</dbReference>
<reference evidence="14" key="1">
    <citation type="submission" date="2022-04" db="EMBL/GenBank/DDBJ databases">
        <title>Carnegiea gigantea Genome sequencing and assembly v2.</title>
        <authorList>
            <person name="Copetti D."/>
            <person name="Sanderson M.J."/>
            <person name="Burquez A."/>
            <person name="Wojciechowski M.F."/>
        </authorList>
    </citation>
    <scope>NUCLEOTIDE SEQUENCE</scope>
    <source>
        <strain evidence="14">SGP5-SGP5p</strain>
        <tissue evidence="14">Aerial part</tissue>
    </source>
</reference>
<evidence type="ECO:0000256" key="1">
    <source>
        <dbReference type="ARBA" id="ARBA00004229"/>
    </source>
</evidence>
<evidence type="ECO:0000313" key="14">
    <source>
        <dbReference type="EMBL" id="KAJ8438944.1"/>
    </source>
</evidence>
<keyword evidence="4" id="KW-0934">Plastid</keyword>
<comment type="similarity">
    <text evidence="2">Belongs to the universal ribosomal protein uL10 family.</text>
</comment>
<evidence type="ECO:0000256" key="3">
    <source>
        <dbReference type="ARBA" id="ARBA00022528"/>
    </source>
</evidence>
<evidence type="ECO:0000256" key="6">
    <source>
        <dbReference type="ARBA" id="ARBA00022884"/>
    </source>
</evidence>
<dbReference type="PANTHER" id="PTHR11560">
    <property type="entry name" value="39S RIBOSOMAL PROTEIN L10, MITOCHONDRIAL"/>
    <property type="match status" value="1"/>
</dbReference>
<dbReference type="Pfam" id="PF00466">
    <property type="entry name" value="Ribosomal_L10"/>
    <property type="match status" value="1"/>
</dbReference>
<dbReference type="GO" id="GO:1990904">
    <property type="term" value="C:ribonucleoprotein complex"/>
    <property type="evidence" value="ECO:0007669"/>
    <property type="project" value="UniProtKB-KW"/>
</dbReference>
<dbReference type="EMBL" id="JAKOGI010000236">
    <property type="protein sequence ID" value="KAJ8438944.1"/>
    <property type="molecule type" value="Genomic_DNA"/>
</dbReference>
<dbReference type="Proteomes" id="UP001153076">
    <property type="component" value="Unassembled WGS sequence"/>
</dbReference>
<name>A0A9Q1QEM6_9CARY</name>
<dbReference type="InterPro" id="IPR043141">
    <property type="entry name" value="Ribosomal_uL10-like_sf"/>
</dbReference>
<dbReference type="GO" id="GO:0009507">
    <property type="term" value="C:chloroplast"/>
    <property type="evidence" value="ECO:0007669"/>
    <property type="project" value="UniProtKB-SubCell"/>
</dbReference>
<keyword evidence="9" id="KW-0687">Ribonucleoprotein</keyword>
<dbReference type="OrthoDB" id="360689at2759"/>
<keyword evidence="7" id="KW-0809">Transit peptide</keyword>
<evidence type="ECO:0000256" key="2">
    <source>
        <dbReference type="ARBA" id="ARBA00008889"/>
    </source>
</evidence>
<dbReference type="InterPro" id="IPR022973">
    <property type="entry name" value="Ribosomal_uL10_bac"/>
</dbReference>
<evidence type="ECO:0000256" key="5">
    <source>
        <dbReference type="ARBA" id="ARBA00022730"/>
    </source>
</evidence>
<feature type="region of interest" description="Disordered" evidence="13">
    <location>
        <begin position="1"/>
        <end position="24"/>
    </location>
</feature>
<dbReference type="NCBIfam" id="NF000955">
    <property type="entry name" value="PRK00099.1-1"/>
    <property type="match status" value="1"/>
</dbReference>
<keyword evidence="6" id="KW-0694">RNA-binding</keyword>
<evidence type="ECO:0000256" key="13">
    <source>
        <dbReference type="SAM" id="MobiDB-lite"/>
    </source>
</evidence>
<keyword evidence="5" id="KW-0699">rRNA-binding</keyword>
<evidence type="ECO:0000256" key="10">
    <source>
        <dbReference type="ARBA" id="ARBA00068986"/>
    </source>
</evidence>
<sequence>MDATLSLSKPPLPSTTKSLSLSSPYRNSLFSPKPNSLILSFPKPHRPASKFCIRAAISRTKKEETVETVKKHLEDCYLLAAINYKGFTVKQFQELRRSLPENTKLVVAKNTLVYKAVENTKWEAIKPCMKGMNAWLFVQTEEIPVALKPYRTFQKEEKLEENDFTGACFEGKFYGPQDFKVLETMPSKAEVYAQILGSLKAPGSALVGTLQAPARQLVMVLKAYVRKLEDEQQRGAGQ</sequence>
<evidence type="ECO:0000256" key="9">
    <source>
        <dbReference type="ARBA" id="ARBA00023274"/>
    </source>
</evidence>
<dbReference type="CDD" id="cd05797">
    <property type="entry name" value="Ribosomal_L10"/>
    <property type="match status" value="1"/>
</dbReference>
<comment type="subcellular location">
    <subcellularLocation>
        <location evidence="1">Plastid</location>
        <location evidence="1">Chloroplast</location>
    </subcellularLocation>
</comment>
<keyword evidence="8" id="KW-0689">Ribosomal protein</keyword>
<dbReference type="GO" id="GO:0019843">
    <property type="term" value="F:rRNA binding"/>
    <property type="evidence" value="ECO:0007669"/>
    <property type="project" value="UniProtKB-KW"/>
</dbReference>
<dbReference type="InterPro" id="IPR047865">
    <property type="entry name" value="Ribosomal_uL10_bac_type"/>
</dbReference>
<evidence type="ECO:0000256" key="8">
    <source>
        <dbReference type="ARBA" id="ARBA00022980"/>
    </source>
</evidence>
<proteinExistence type="inferred from homology"/>
<evidence type="ECO:0000256" key="11">
    <source>
        <dbReference type="ARBA" id="ARBA00077220"/>
    </source>
</evidence>
<comment type="caution">
    <text evidence="14">The sequence shown here is derived from an EMBL/GenBank/DDBJ whole genome shotgun (WGS) entry which is preliminary data.</text>
</comment>
<dbReference type="GO" id="GO:0005840">
    <property type="term" value="C:ribosome"/>
    <property type="evidence" value="ECO:0007669"/>
    <property type="project" value="UniProtKB-KW"/>
</dbReference>
<dbReference type="InterPro" id="IPR001790">
    <property type="entry name" value="Ribosomal_uL10"/>
</dbReference>
<evidence type="ECO:0000256" key="12">
    <source>
        <dbReference type="ARBA" id="ARBA00082750"/>
    </source>
</evidence>
<keyword evidence="15" id="KW-1185">Reference proteome</keyword>
<protein>
    <recommendedName>
        <fullName evidence="10">Large ribosomal subunit protein uL10c</fullName>
    </recommendedName>
    <alternativeName>
        <fullName evidence="11">50S ribosomal protein L10, chloroplastic</fullName>
    </alternativeName>
    <alternativeName>
        <fullName evidence="12">CL10</fullName>
    </alternativeName>
</protein>
<evidence type="ECO:0000256" key="7">
    <source>
        <dbReference type="ARBA" id="ARBA00022946"/>
    </source>
</evidence>
<dbReference type="SUPFAM" id="SSF160369">
    <property type="entry name" value="Ribosomal protein L10-like"/>
    <property type="match status" value="1"/>
</dbReference>
<evidence type="ECO:0000256" key="4">
    <source>
        <dbReference type="ARBA" id="ARBA00022640"/>
    </source>
</evidence>
<dbReference type="HAMAP" id="MF_00362">
    <property type="entry name" value="Ribosomal_uL10"/>
    <property type="match status" value="1"/>
</dbReference>
<keyword evidence="3" id="KW-0150">Chloroplast</keyword>
<dbReference type="AlphaFoldDB" id="A0A9Q1QEM6"/>